<organism evidence="2 3">
    <name type="scientific">Puniceibacterium antarcticum</name>
    <dbReference type="NCBI Taxonomy" id="1206336"/>
    <lineage>
        <taxon>Bacteria</taxon>
        <taxon>Pseudomonadati</taxon>
        <taxon>Pseudomonadota</taxon>
        <taxon>Alphaproteobacteria</taxon>
        <taxon>Rhodobacterales</taxon>
        <taxon>Paracoccaceae</taxon>
        <taxon>Puniceibacterium</taxon>
    </lineage>
</organism>
<dbReference type="AlphaFoldDB" id="A0A2G8R9H0"/>
<proteinExistence type="predicted"/>
<dbReference type="InterPro" id="IPR025657">
    <property type="entry name" value="RadC_JAB"/>
</dbReference>
<dbReference type="EMBL" id="AWWI01000133">
    <property type="protein sequence ID" value="PIL18184.1"/>
    <property type="molecule type" value="Genomic_DNA"/>
</dbReference>
<evidence type="ECO:0000313" key="3">
    <source>
        <dbReference type="Proteomes" id="UP000231259"/>
    </source>
</evidence>
<gene>
    <name evidence="2" type="ORF">P775_21030</name>
</gene>
<name>A0A2G8R9H0_9RHOB</name>
<keyword evidence="3" id="KW-1185">Reference proteome</keyword>
<reference evidence="2 3" key="1">
    <citation type="submission" date="2013-09" db="EMBL/GenBank/DDBJ databases">
        <title>Genome sequencing of Phaeobacter antarcticus sp. nov. SM1211.</title>
        <authorList>
            <person name="Zhang X.-Y."/>
            <person name="Liu C."/>
            <person name="Chen X.-L."/>
            <person name="Xie B.-B."/>
            <person name="Qin Q.-L."/>
            <person name="Rong J.-C."/>
            <person name="Zhang Y.-Z."/>
        </authorList>
    </citation>
    <scope>NUCLEOTIDE SEQUENCE [LARGE SCALE GENOMIC DNA]</scope>
    <source>
        <strain evidence="2 3">SM1211</strain>
    </source>
</reference>
<dbReference type="OrthoDB" id="9804482at2"/>
<feature type="domain" description="RadC-like JAB" evidence="1">
    <location>
        <begin position="1"/>
        <end position="35"/>
    </location>
</feature>
<evidence type="ECO:0000313" key="2">
    <source>
        <dbReference type="EMBL" id="PIL18184.1"/>
    </source>
</evidence>
<accession>A0A2G8R9H0</accession>
<dbReference type="Gene3D" id="3.40.140.10">
    <property type="entry name" value="Cytidine Deaminase, domain 2"/>
    <property type="match status" value="1"/>
</dbReference>
<comment type="caution">
    <text evidence="2">The sequence shown here is derived from an EMBL/GenBank/DDBJ whole genome shotgun (WGS) entry which is preliminary data.</text>
</comment>
<evidence type="ECO:0000259" key="1">
    <source>
        <dbReference type="Pfam" id="PF04002"/>
    </source>
</evidence>
<sequence length="36" mass="4043">MTEKLRFACEAIDVTIHDHVIIGEDPETSFRGQGLL</sequence>
<dbReference type="Proteomes" id="UP000231259">
    <property type="component" value="Unassembled WGS sequence"/>
</dbReference>
<protein>
    <recommendedName>
        <fullName evidence="1">RadC-like JAB domain-containing protein</fullName>
    </recommendedName>
</protein>
<dbReference type="Pfam" id="PF04002">
    <property type="entry name" value="RadC"/>
    <property type="match status" value="1"/>
</dbReference>